<feature type="domain" description="Glycosyltransferase subfamily 4-like N-terminal" evidence="3">
    <location>
        <begin position="15"/>
        <end position="163"/>
    </location>
</feature>
<dbReference type="PANTHER" id="PTHR46401">
    <property type="entry name" value="GLYCOSYLTRANSFERASE WBBK-RELATED"/>
    <property type="match status" value="1"/>
</dbReference>
<proteinExistence type="predicted"/>
<dbReference type="HOGENOM" id="CLU_009583_27_6_0"/>
<sequence>MRIGIDARLNAYRQGGIAQYTHQLLTHMVGQLGDDALVVLEHRRQSEPLVRGPQVRHARLLTPPHNRWEPVALPLELLPQRLDLLHCPDFVAPRMRPCPAVVTIHDLAFVRFPEILDADAKRYYSQVRTSAHAAQAVIAVSEATRNDIVELLDLPAERIDVVYEAAAPHFRPLQVAAHEERSINGVAVRANTFLLFVSTIEPRKNLSTLLRALHLCRERNPQAGYRLVIAGVRGWLDGPIFDLLRDLGLGEAVDLLGWPAPDDLVWLYAACRMYLNPSLYEGFGLPVLEALACGAPTVVADTSSLPEVAGEAALRVPPQDVAAWAEVISRVWEDAALRQDLRTRGPAQAARFSWQRAARETLAIYRRVGG</sequence>
<dbReference type="Proteomes" id="UP000054010">
    <property type="component" value="Unassembled WGS sequence"/>
</dbReference>
<dbReference type="AlphaFoldDB" id="E1IHA0"/>
<dbReference type="Gene3D" id="3.40.50.2000">
    <property type="entry name" value="Glycogen Phosphorylase B"/>
    <property type="match status" value="2"/>
</dbReference>
<dbReference type="SUPFAM" id="SSF53756">
    <property type="entry name" value="UDP-Glycosyltransferase/glycogen phosphorylase"/>
    <property type="match status" value="1"/>
</dbReference>
<dbReference type="InterPro" id="IPR001296">
    <property type="entry name" value="Glyco_trans_1"/>
</dbReference>
<evidence type="ECO:0000259" key="2">
    <source>
        <dbReference type="Pfam" id="PF00534"/>
    </source>
</evidence>
<dbReference type="GO" id="GO:0009103">
    <property type="term" value="P:lipopolysaccharide biosynthetic process"/>
    <property type="evidence" value="ECO:0007669"/>
    <property type="project" value="TreeGrafter"/>
</dbReference>
<dbReference type="EMBL" id="ADVR01000112">
    <property type="protein sequence ID" value="EFO79575.1"/>
    <property type="molecule type" value="Genomic_DNA"/>
</dbReference>
<dbReference type="GO" id="GO:0016757">
    <property type="term" value="F:glycosyltransferase activity"/>
    <property type="evidence" value="ECO:0007669"/>
    <property type="project" value="InterPro"/>
</dbReference>
<keyword evidence="5" id="KW-1185">Reference proteome</keyword>
<dbReference type="Pfam" id="PF13439">
    <property type="entry name" value="Glyco_transf_4"/>
    <property type="match status" value="1"/>
</dbReference>
<name>E1IHA0_9CHLR</name>
<dbReference type="STRING" id="765420.OSCT_2701"/>
<dbReference type="OrthoDB" id="9769555at2"/>
<organism evidence="4 5">
    <name type="scientific">Oscillochloris trichoides DG-6</name>
    <dbReference type="NCBI Taxonomy" id="765420"/>
    <lineage>
        <taxon>Bacteria</taxon>
        <taxon>Bacillati</taxon>
        <taxon>Chloroflexota</taxon>
        <taxon>Chloroflexia</taxon>
        <taxon>Chloroflexales</taxon>
        <taxon>Chloroflexineae</taxon>
        <taxon>Oscillochloridaceae</taxon>
        <taxon>Oscillochloris</taxon>
    </lineage>
</organism>
<keyword evidence="1 4" id="KW-0808">Transferase</keyword>
<dbReference type="CDD" id="cd03809">
    <property type="entry name" value="GT4_MtfB-like"/>
    <property type="match status" value="1"/>
</dbReference>
<evidence type="ECO:0000256" key="1">
    <source>
        <dbReference type="ARBA" id="ARBA00022679"/>
    </source>
</evidence>
<evidence type="ECO:0000313" key="4">
    <source>
        <dbReference type="EMBL" id="EFO79575.1"/>
    </source>
</evidence>
<protein>
    <submittedName>
        <fullName evidence="4">Glycosyl transferase group 1</fullName>
    </submittedName>
</protein>
<dbReference type="PANTHER" id="PTHR46401:SF2">
    <property type="entry name" value="GLYCOSYLTRANSFERASE WBBK-RELATED"/>
    <property type="match status" value="1"/>
</dbReference>
<comment type="caution">
    <text evidence="4">The sequence shown here is derived from an EMBL/GenBank/DDBJ whole genome shotgun (WGS) entry which is preliminary data.</text>
</comment>
<dbReference type="FunFam" id="3.40.50.2000:FF:000119">
    <property type="entry name" value="Glycosyl transferase group 1"/>
    <property type="match status" value="1"/>
</dbReference>
<evidence type="ECO:0000259" key="3">
    <source>
        <dbReference type="Pfam" id="PF13439"/>
    </source>
</evidence>
<feature type="domain" description="Glycosyl transferase family 1" evidence="2">
    <location>
        <begin position="192"/>
        <end position="345"/>
    </location>
</feature>
<dbReference type="eggNOG" id="COG0438">
    <property type="taxonomic scope" value="Bacteria"/>
</dbReference>
<gene>
    <name evidence="4" type="ORF">OSCT_2701</name>
</gene>
<dbReference type="InterPro" id="IPR028098">
    <property type="entry name" value="Glyco_trans_4-like_N"/>
</dbReference>
<dbReference type="Pfam" id="PF00534">
    <property type="entry name" value="Glycos_transf_1"/>
    <property type="match status" value="1"/>
</dbReference>
<reference evidence="4 5" key="1">
    <citation type="journal article" date="2011" name="J. Bacteriol.">
        <title>Draft genome sequence of the anoxygenic filamentous phototrophic bacterium Oscillochloris trichoides subsp. DG-6.</title>
        <authorList>
            <person name="Kuznetsov B.B."/>
            <person name="Ivanovsky R.N."/>
            <person name="Keppen O.I."/>
            <person name="Sukhacheva M.V."/>
            <person name="Bumazhkin B.K."/>
            <person name="Patutina E.O."/>
            <person name="Beletsky A.V."/>
            <person name="Mardanov A.V."/>
            <person name="Baslerov R.V."/>
            <person name="Panteleeva A.N."/>
            <person name="Kolganova T.V."/>
            <person name="Ravin N.V."/>
            <person name="Skryabin K.G."/>
        </authorList>
    </citation>
    <scope>NUCLEOTIDE SEQUENCE [LARGE SCALE GENOMIC DNA]</scope>
    <source>
        <strain evidence="4 5">DG-6</strain>
    </source>
</reference>
<evidence type="ECO:0000313" key="5">
    <source>
        <dbReference type="Proteomes" id="UP000054010"/>
    </source>
</evidence>
<accession>E1IHA0</accession>